<dbReference type="EMBL" id="CP063056">
    <property type="protein sequence ID" value="QPB42864.1"/>
    <property type="molecule type" value="Genomic_DNA"/>
</dbReference>
<dbReference type="Proteomes" id="UP000663069">
    <property type="component" value="Chromosome"/>
</dbReference>
<name>A0ABX6UXT7_9PAST</name>
<organism evidence="2 3">
    <name type="scientific">Rodentibacter haemolyticus</name>
    <dbReference type="NCBI Taxonomy" id="2778911"/>
    <lineage>
        <taxon>Bacteria</taxon>
        <taxon>Pseudomonadati</taxon>
        <taxon>Pseudomonadota</taxon>
        <taxon>Gammaproteobacteria</taxon>
        <taxon>Pasteurellales</taxon>
        <taxon>Pasteurellaceae</taxon>
        <taxon>Rodentibacter</taxon>
    </lineage>
</organism>
<gene>
    <name evidence="2" type="ORF">IHV77_01690</name>
</gene>
<keyword evidence="3" id="KW-1185">Reference proteome</keyword>
<feature type="transmembrane region" description="Helical" evidence="1">
    <location>
        <begin position="12"/>
        <end position="33"/>
    </location>
</feature>
<keyword evidence="1" id="KW-0472">Membrane</keyword>
<proteinExistence type="predicted"/>
<keyword evidence="1" id="KW-1133">Transmembrane helix</keyword>
<reference evidence="2 3" key="1">
    <citation type="submission" date="2020-10" db="EMBL/GenBank/DDBJ databases">
        <title>Genome Sequencing of Rodentibacter spp. strain DSM111151.</title>
        <authorList>
            <person name="Benga L."/>
            <person name="Lautwein T."/>
        </authorList>
    </citation>
    <scope>NUCLEOTIDE SEQUENCE [LARGE SCALE GENOMIC DNA]</scope>
    <source>
        <strain evidence="2 3">DSM 111151</strain>
    </source>
</reference>
<evidence type="ECO:0000313" key="3">
    <source>
        <dbReference type="Proteomes" id="UP000663069"/>
    </source>
</evidence>
<accession>A0ABX6UXT7</accession>
<protein>
    <submittedName>
        <fullName evidence="2">Uncharacterized protein</fullName>
    </submittedName>
</protein>
<sequence length="78" mass="8804">MMKKILPYIDMTMLIVALLSIASSLCIVITMLYTKDHSLVFYAKVSIAFGLTSVAIWVSSRVIEYLIEDIKGRNISLF</sequence>
<evidence type="ECO:0000256" key="1">
    <source>
        <dbReference type="SAM" id="Phobius"/>
    </source>
</evidence>
<evidence type="ECO:0000313" key="2">
    <source>
        <dbReference type="EMBL" id="QPB42864.1"/>
    </source>
</evidence>
<dbReference type="RefSeq" id="WP_194812441.1">
    <property type="nucleotide sequence ID" value="NZ_CP063056.1"/>
</dbReference>
<keyword evidence="1" id="KW-0812">Transmembrane</keyword>
<feature type="transmembrane region" description="Helical" evidence="1">
    <location>
        <begin position="39"/>
        <end position="58"/>
    </location>
</feature>